<keyword evidence="12" id="KW-1185">Reference proteome</keyword>
<dbReference type="OMA" id="DQGFQYF"/>
<feature type="region of interest" description="Disordered" evidence="8">
    <location>
        <begin position="108"/>
        <end position="140"/>
    </location>
</feature>
<dbReference type="Proteomes" id="UP000005666">
    <property type="component" value="Chromosome 6"/>
</dbReference>
<dbReference type="GO" id="GO:0043565">
    <property type="term" value="F:sequence-specific DNA binding"/>
    <property type="evidence" value="ECO:0007669"/>
    <property type="project" value="TreeGrafter"/>
</dbReference>
<dbReference type="OrthoDB" id="422427at2759"/>
<dbReference type="InterPro" id="IPR051711">
    <property type="entry name" value="Stress_Response_Reg"/>
</dbReference>
<protein>
    <recommendedName>
        <fullName evidence="10">Zn(2)-C6 fungal-type domain-containing protein</fullName>
    </recommendedName>
</protein>
<keyword evidence="7" id="KW-0539">Nucleus</keyword>
<evidence type="ECO:0000256" key="7">
    <source>
        <dbReference type="ARBA" id="ARBA00023242"/>
    </source>
</evidence>
<dbReference type="SUPFAM" id="SSF57701">
    <property type="entry name" value="Zn2/Cys6 DNA-binding domain"/>
    <property type="match status" value="1"/>
</dbReference>
<dbReference type="RefSeq" id="XP_003686056.1">
    <property type="nucleotide sequence ID" value="XM_003686008.1"/>
</dbReference>
<accession>G8BV40</accession>
<keyword evidence="5" id="KW-0238">DNA-binding</keyword>
<evidence type="ECO:0000256" key="1">
    <source>
        <dbReference type="ARBA" id="ARBA00004123"/>
    </source>
</evidence>
<dbReference type="CDD" id="cd00067">
    <property type="entry name" value="GAL4"/>
    <property type="match status" value="1"/>
</dbReference>
<dbReference type="CDD" id="cd12148">
    <property type="entry name" value="fungal_TF_MHR"/>
    <property type="match status" value="1"/>
</dbReference>
<dbReference type="AlphaFoldDB" id="G8BV40"/>
<dbReference type="GO" id="GO:0045944">
    <property type="term" value="P:positive regulation of transcription by RNA polymerase II"/>
    <property type="evidence" value="ECO:0007669"/>
    <property type="project" value="TreeGrafter"/>
</dbReference>
<dbReference type="GeneID" id="11535508"/>
<evidence type="ECO:0000256" key="2">
    <source>
        <dbReference type="ARBA" id="ARBA00022723"/>
    </source>
</evidence>
<feature type="transmembrane region" description="Helical" evidence="9">
    <location>
        <begin position="664"/>
        <end position="683"/>
    </location>
</feature>
<dbReference type="KEGG" id="tpf:TPHA_0F01380"/>
<feature type="domain" description="Zn(2)-C6 fungal-type" evidence="10">
    <location>
        <begin position="71"/>
        <end position="100"/>
    </location>
</feature>
<keyword evidence="2" id="KW-0479">Metal-binding</keyword>
<organism evidence="11 12">
    <name type="scientific">Tetrapisispora phaffii (strain ATCC 24235 / CBS 4417 / NBRC 1672 / NRRL Y-8282 / UCD 70-5)</name>
    <name type="common">Yeast</name>
    <name type="synonym">Fabospora phaffii</name>
    <dbReference type="NCBI Taxonomy" id="1071381"/>
    <lineage>
        <taxon>Eukaryota</taxon>
        <taxon>Fungi</taxon>
        <taxon>Dikarya</taxon>
        <taxon>Ascomycota</taxon>
        <taxon>Saccharomycotina</taxon>
        <taxon>Saccharomycetes</taxon>
        <taxon>Saccharomycetales</taxon>
        <taxon>Saccharomycetaceae</taxon>
        <taxon>Tetrapisispora</taxon>
    </lineage>
</organism>
<dbReference type="PANTHER" id="PTHR47540">
    <property type="entry name" value="THIAMINE REPRESSIBLE GENES REGULATORY PROTEIN THI5"/>
    <property type="match status" value="1"/>
</dbReference>
<proteinExistence type="predicted"/>
<dbReference type="InterPro" id="IPR007219">
    <property type="entry name" value="XnlR_reg_dom"/>
</dbReference>
<evidence type="ECO:0000256" key="3">
    <source>
        <dbReference type="ARBA" id="ARBA00022833"/>
    </source>
</evidence>
<name>G8BV40_TETPH</name>
<dbReference type="Pfam" id="PF00172">
    <property type="entry name" value="Zn_clus"/>
    <property type="match status" value="1"/>
</dbReference>
<dbReference type="EMBL" id="HE612861">
    <property type="protein sequence ID" value="CCE63622.1"/>
    <property type="molecule type" value="Genomic_DNA"/>
</dbReference>
<keyword evidence="9" id="KW-0472">Membrane</keyword>
<dbReference type="GO" id="GO:0000981">
    <property type="term" value="F:DNA-binding transcription factor activity, RNA polymerase II-specific"/>
    <property type="evidence" value="ECO:0007669"/>
    <property type="project" value="InterPro"/>
</dbReference>
<evidence type="ECO:0000256" key="5">
    <source>
        <dbReference type="ARBA" id="ARBA00023125"/>
    </source>
</evidence>
<sequence>MNQKKVSPRRLQGTSDEVKGITLDDFSNQIQLKAIPSNDGSQKFELNYMNSNKLSNVASVTQKKRRRVTRACDECRKKKVKCDGQNPCIHCTVYSYKCSYDQPVKKNNTNHNTSGFSKKLNQTVTSSNNSSKKVNSREGLGKSTLTFAKTNLNSSTSSNKRKSNLLKNLDAKELKQAIDKYKFLLSDLFEQLPDPDSVDIETFAALYNKNKNDGLRLQFTSILNETLSQYGQLPEVNSSNKISSHVPPSITHYDVVENIDDSAHSQIGREIKIILPPKNVVLHFISYTWENCCVLFRFYHRPSFLKKLDALYETDPDDYTEEQIKFLPLCYATIAVGILFYEDKKDRNSTSKFSKDLNVGATYLDESLKSKFNEYKLIDGMGSVDVQMRSSLIQDEGYKFFIASRKLIDMTNVRGRHSIQTIIILLFFCQCSARLTTCYSYIGAALRAALKEGYHRRVDPNNTTLNPIEIEMRKRIFYTIYKLDVYVNSMMGLPRSLSEDDFDQELPIEISDECITENGYLSEQEGQQLSSISIANYHTKLYLILADIVQRLYSIKKKNRSITENTVISLENKLRKWADSLPHELKPGAVDVPQKYERANKLLHLSYLQVQLILYRPFIHYLSRNLRVPSNIGPYEIARKSIAVSRNVMQLVQLLMSNNLLPDAYWYGVYTVFFSIAGLLYYVQQVHPTSKEEAQEYYAIVNEIEIGRSVLLELKDSSAAANRTYCLLNRLFEKLNLKTLSLAKDHSDDHNLDTNMKEKDEVSGRFGANPDINITYSNKLPSSHRIFDSDSAKKSTKQESLENLNINEFSLPTDMESKPDNRMHGNVFNSEEMNNYHRKTDVNFDNFLQNILTQMPFSNNSNDISTDFNDPINECNPIELDSFIKDMFQI</sequence>
<feature type="compositionally biased region" description="Low complexity" evidence="8">
    <location>
        <begin position="123"/>
        <end position="133"/>
    </location>
</feature>
<dbReference type="GO" id="GO:0008270">
    <property type="term" value="F:zinc ion binding"/>
    <property type="evidence" value="ECO:0007669"/>
    <property type="project" value="InterPro"/>
</dbReference>
<evidence type="ECO:0000313" key="12">
    <source>
        <dbReference type="Proteomes" id="UP000005666"/>
    </source>
</evidence>
<evidence type="ECO:0000256" key="4">
    <source>
        <dbReference type="ARBA" id="ARBA00023015"/>
    </source>
</evidence>
<evidence type="ECO:0000259" key="10">
    <source>
        <dbReference type="PROSITE" id="PS50048"/>
    </source>
</evidence>
<dbReference type="Gene3D" id="4.10.240.10">
    <property type="entry name" value="Zn(2)-C6 fungal-type DNA-binding domain"/>
    <property type="match status" value="1"/>
</dbReference>
<dbReference type="SMART" id="SM00066">
    <property type="entry name" value="GAL4"/>
    <property type="match status" value="1"/>
</dbReference>
<keyword evidence="4" id="KW-0805">Transcription regulation</keyword>
<keyword evidence="9" id="KW-1133">Transmembrane helix</keyword>
<keyword evidence="6" id="KW-0804">Transcription</keyword>
<dbReference type="Pfam" id="PF04082">
    <property type="entry name" value="Fungal_trans"/>
    <property type="match status" value="1"/>
</dbReference>
<dbReference type="PANTHER" id="PTHR47540:SF1">
    <property type="entry name" value="ACTIVATOR OF STRESS GENES 1-RELATED"/>
    <property type="match status" value="1"/>
</dbReference>
<dbReference type="InterPro" id="IPR036864">
    <property type="entry name" value="Zn2-C6_fun-type_DNA-bd_sf"/>
</dbReference>
<dbReference type="eggNOG" id="ENOG502QSY2">
    <property type="taxonomic scope" value="Eukaryota"/>
</dbReference>
<evidence type="ECO:0000313" key="11">
    <source>
        <dbReference type="EMBL" id="CCE63622.1"/>
    </source>
</evidence>
<keyword evidence="9" id="KW-0812">Transmembrane</keyword>
<dbReference type="PROSITE" id="PS50048">
    <property type="entry name" value="ZN2_CY6_FUNGAL_2"/>
    <property type="match status" value="1"/>
</dbReference>
<dbReference type="GO" id="GO:0006351">
    <property type="term" value="P:DNA-templated transcription"/>
    <property type="evidence" value="ECO:0007669"/>
    <property type="project" value="InterPro"/>
</dbReference>
<gene>
    <name evidence="11" type="primary">TPHA0F01380</name>
    <name evidence="11" type="ordered locus">TPHA_0F01380</name>
</gene>
<dbReference type="GO" id="GO:0005634">
    <property type="term" value="C:nucleus"/>
    <property type="evidence" value="ECO:0007669"/>
    <property type="project" value="UniProtKB-SubCell"/>
</dbReference>
<evidence type="ECO:0000256" key="8">
    <source>
        <dbReference type="SAM" id="MobiDB-lite"/>
    </source>
</evidence>
<keyword evidence="3" id="KW-0862">Zinc</keyword>
<dbReference type="PROSITE" id="PS00463">
    <property type="entry name" value="ZN2_CY6_FUNGAL_1"/>
    <property type="match status" value="1"/>
</dbReference>
<dbReference type="SMART" id="SM00906">
    <property type="entry name" value="Fungal_trans"/>
    <property type="match status" value="1"/>
</dbReference>
<dbReference type="InterPro" id="IPR001138">
    <property type="entry name" value="Zn2Cys6_DnaBD"/>
</dbReference>
<evidence type="ECO:0000256" key="9">
    <source>
        <dbReference type="SAM" id="Phobius"/>
    </source>
</evidence>
<dbReference type="HOGENOM" id="CLU_010084_1_0_1"/>
<evidence type="ECO:0000256" key="6">
    <source>
        <dbReference type="ARBA" id="ARBA00023163"/>
    </source>
</evidence>
<dbReference type="STRING" id="1071381.G8BV40"/>
<reference evidence="11 12" key="1">
    <citation type="journal article" date="2011" name="Proc. Natl. Acad. Sci. U.S.A.">
        <title>Evolutionary erosion of yeast sex chromosomes by mating-type switching accidents.</title>
        <authorList>
            <person name="Gordon J.L."/>
            <person name="Armisen D."/>
            <person name="Proux-Wera E."/>
            <person name="Oheigeartaigh S.S."/>
            <person name="Byrne K.P."/>
            <person name="Wolfe K.H."/>
        </authorList>
    </citation>
    <scope>NUCLEOTIDE SEQUENCE [LARGE SCALE GENOMIC DNA]</scope>
    <source>
        <strain evidence="12">ATCC 24235 / CBS 4417 / NBRC 1672 / NRRL Y-8282 / UCD 70-5</strain>
    </source>
</reference>
<feature type="compositionally biased region" description="Polar residues" evidence="8">
    <location>
        <begin position="108"/>
        <end position="122"/>
    </location>
</feature>
<comment type="subcellular location">
    <subcellularLocation>
        <location evidence="1">Nucleus</location>
    </subcellularLocation>
</comment>